<evidence type="ECO:0000256" key="3">
    <source>
        <dbReference type="ARBA" id="ARBA00022737"/>
    </source>
</evidence>
<keyword evidence="11" id="KW-1185">Reference proteome</keyword>
<feature type="region of interest" description="Disordered" evidence="7">
    <location>
        <begin position="244"/>
        <end position="279"/>
    </location>
</feature>
<feature type="compositionally biased region" description="Polar residues" evidence="7">
    <location>
        <begin position="293"/>
        <end position="302"/>
    </location>
</feature>
<dbReference type="GO" id="GO:0003723">
    <property type="term" value="F:RNA binding"/>
    <property type="evidence" value="ECO:0007669"/>
    <property type="project" value="UniProtKB-UniRule"/>
</dbReference>
<keyword evidence="1" id="KW-0690">Ribosome biogenesis</keyword>
<dbReference type="EMBL" id="JAPWDQ010000004">
    <property type="protein sequence ID" value="KAJ5489504.1"/>
    <property type="molecule type" value="Genomic_DNA"/>
</dbReference>
<dbReference type="AlphaFoldDB" id="A0A9W9XDR3"/>
<dbReference type="SUPFAM" id="SSF48371">
    <property type="entry name" value="ARM repeat"/>
    <property type="match status" value="1"/>
</dbReference>
<dbReference type="InterPro" id="IPR016024">
    <property type="entry name" value="ARM-type_fold"/>
</dbReference>
<dbReference type="Pfam" id="PF00806">
    <property type="entry name" value="PUF"/>
    <property type="match status" value="3"/>
</dbReference>
<evidence type="ECO:0000256" key="6">
    <source>
        <dbReference type="PROSITE-ProRule" id="PRU00317"/>
    </source>
</evidence>
<dbReference type="InterPro" id="IPR001313">
    <property type="entry name" value="Pumilio_RNA-bd_rpt"/>
</dbReference>
<evidence type="ECO:0000259" key="9">
    <source>
        <dbReference type="PROSITE" id="PS50303"/>
    </source>
</evidence>
<dbReference type="PANTHER" id="PTHR47093:SF1">
    <property type="entry name" value="PROTEIN JSN1-RELATED"/>
    <property type="match status" value="1"/>
</dbReference>
<dbReference type="SUPFAM" id="SSF54928">
    <property type="entry name" value="RNA-binding domain, RBD"/>
    <property type="match status" value="1"/>
</dbReference>
<feature type="compositionally biased region" description="Polar residues" evidence="7">
    <location>
        <begin position="128"/>
        <end position="148"/>
    </location>
</feature>
<feature type="domain" description="RRM" evidence="8">
    <location>
        <begin position="486"/>
        <end position="560"/>
    </location>
</feature>
<feature type="compositionally biased region" description="Low complexity" evidence="7">
    <location>
        <begin position="263"/>
        <end position="277"/>
    </location>
</feature>
<dbReference type="Gene3D" id="3.30.70.330">
    <property type="match status" value="1"/>
</dbReference>
<evidence type="ECO:0000259" key="8">
    <source>
        <dbReference type="PROSITE" id="PS50102"/>
    </source>
</evidence>
<dbReference type="GO" id="GO:0006364">
    <property type="term" value="P:rRNA processing"/>
    <property type="evidence" value="ECO:0007669"/>
    <property type="project" value="UniProtKB-KW"/>
</dbReference>
<dbReference type="SMART" id="SM00360">
    <property type="entry name" value="RRM"/>
    <property type="match status" value="1"/>
</dbReference>
<dbReference type="SMART" id="SM00025">
    <property type="entry name" value="Pumilio"/>
    <property type="match status" value="6"/>
</dbReference>
<dbReference type="FunFam" id="1.25.10.10:FF:000167">
    <property type="entry name" value="RNA binding protein Jsn1"/>
    <property type="match status" value="1"/>
</dbReference>
<dbReference type="InterPro" id="IPR012677">
    <property type="entry name" value="Nucleotide-bd_a/b_plait_sf"/>
</dbReference>
<feature type="region of interest" description="Disordered" evidence="7">
    <location>
        <begin position="564"/>
        <end position="592"/>
    </location>
</feature>
<evidence type="ECO:0000313" key="11">
    <source>
        <dbReference type="Proteomes" id="UP001148312"/>
    </source>
</evidence>
<reference evidence="10" key="2">
    <citation type="journal article" date="2023" name="IMA Fungus">
        <title>Comparative genomic study of the Penicillium genus elucidates a diverse pangenome and 15 lateral gene transfer events.</title>
        <authorList>
            <person name="Petersen C."/>
            <person name="Sorensen T."/>
            <person name="Nielsen M.R."/>
            <person name="Sondergaard T.E."/>
            <person name="Sorensen J.L."/>
            <person name="Fitzpatrick D.A."/>
            <person name="Frisvad J.C."/>
            <person name="Nielsen K.L."/>
        </authorList>
    </citation>
    <scope>NUCLEOTIDE SEQUENCE</scope>
    <source>
        <strain evidence="10">IBT 30728</strain>
    </source>
</reference>
<evidence type="ECO:0000256" key="1">
    <source>
        <dbReference type="ARBA" id="ARBA00022517"/>
    </source>
</evidence>
<feature type="repeat" description="Pumilio" evidence="6">
    <location>
        <begin position="762"/>
        <end position="800"/>
    </location>
</feature>
<dbReference type="Pfam" id="PF00076">
    <property type="entry name" value="RRM_1"/>
    <property type="match status" value="1"/>
</dbReference>
<protein>
    <submittedName>
        <fullName evidence="10">Pumilio domain-containing protein</fullName>
    </submittedName>
</protein>
<feature type="region of interest" description="Disordered" evidence="7">
    <location>
        <begin position="978"/>
        <end position="1050"/>
    </location>
</feature>
<evidence type="ECO:0000256" key="7">
    <source>
        <dbReference type="SAM" id="MobiDB-lite"/>
    </source>
</evidence>
<feature type="region of interest" description="Disordered" evidence="7">
    <location>
        <begin position="107"/>
        <end position="210"/>
    </location>
</feature>
<keyword evidence="2" id="KW-0698">rRNA processing</keyword>
<keyword evidence="3" id="KW-0677">Repeat</keyword>
<dbReference type="PROSITE" id="PS50303">
    <property type="entry name" value="PUM_HD"/>
    <property type="match status" value="1"/>
</dbReference>
<feature type="compositionally biased region" description="Polar residues" evidence="7">
    <location>
        <begin position="16"/>
        <end position="52"/>
    </location>
</feature>
<dbReference type="GeneID" id="81624245"/>
<sequence length="1198" mass="128941">MLPVSRPEGQMPFNYNPATQPLSGASTGRSSPSDLAGSTTAKAPFGPSSSIGVSRLGAGSPSHDLGTRLYPKRVSSNLSKRSTLVFNSNMLIHINSAREIQAQEGLPTSIWGPPTSGHSTPLRENIPESPSQDSFPDLMPSTNGSMSASGRRARAGTVPSRFPPMGTLNEVETQQPFISQTSRPTPSTSPFRGPGVSGMDPGANITPSNTASNATMLSRLRAGSMPQRNSLLGAGGPFGSSVFSSGWPSSGRERATTLTSIRSSEGPASPSQSSFSQDTDVRTLDYLGLAETPQQARSSLSRPSMEQLLHQQQQPASALPPLLAELAMMKSNNRFRSYSVNAKEKYADDEDMEYEGRYSGVPSGTLTPSAATAAAQLAATQAQIHQHNLAVQAFASHASANRPRARTAGILEAPPQRSSIRNYLATPSRLENSFTPSDLHISENGEYDDLTEAVQLMHLGTAGGQTIGARAAGEPADENNQDGPTRALWIGSIPVSTTVTSLDAIFGMYGKIESTRVLTHKNCGFVNFERIDSAVQAKSLLNGKEIFPGAGPVRIGYAKVPGTSATGTPGANGIQSSPTPDPNFKSAPVPESLDSSNKFGAIPQIPALADLLPEMVQIVQEFGAGELDTRHIANMIESAIVFEAHEHEIHAVPEPSQARMFDAPRLRDIRKRIDNGACSIQEIEEIASAMLPEVAELSSDYLGNTVVQKLFEFCSEATKEEMLAQIAPHLAEIGVHKNGTWAAQKIIDVAKTPVQMETIVNALRPFTVPLFLDQYGNYVLQCCLRFGAPYNDFIFETMLKRMSEVSQGRFGARAMRACLESHHSTKDQQRALAAAIALHSVQLATNANGALLLTWFLDTCTFPHRRTVLAPRLVPHLVHLCTHKVAYLTVLKVINQRNEPEARDIVLKALFFSPGDEVLEKILSDQSSGATLIFKVLTTPFFDETMRSEVVKNVAKVLTKLKASPSQGYKRLMDEVGLSSRGSGRENHHGRDHGASHPSPSEKLQHRQPVRHGNPNFPVQPPTDRQLGGPYGPNLIGQGPDSRPMTADQNNVPLDAYGANGLNGFASPLNGLGGMNAFDPGVPLNPQHLQYHQAYLATQGRGVSPAGMYHNMSSSNFGYPAASPSVETLRSMQSQQLPPLSVPSGGMNPNNMINQSAYSPQQYSPVVNTGQMYQYPPQYYAQSQQVQGQGNGSRRGRR</sequence>
<dbReference type="GO" id="GO:0000288">
    <property type="term" value="P:nuclear-transcribed mRNA catabolic process, deadenylation-dependent decay"/>
    <property type="evidence" value="ECO:0007669"/>
    <property type="project" value="TreeGrafter"/>
</dbReference>
<evidence type="ECO:0000313" key="10">
    <source>
        <dbReference type="EMBL" id="KAJ5489504.1"/>
    </source>
</evidence>
<dbReference type="Proteomes" id="UP001148312">
    <property type="component" value="Unassembled WGS sequence"/>
</dbReference>
<dbReference type="RefSeq" id="XP_056791537.1">
    <property type="nucleotide sequence ID" value="XM_056933996.1"/>
</dbReference>
<organism evidence="10 11">
    <name type="scientific">Penicillium diatomitis</name>
    <dbReference type="NCBI Taxonomy" id="2819901"/>
    <lineage>
        <taxon>Eukaryota</taxon>
        <taxon>Fungi</taxon>
        <taxon>Dikarya</taxon>
        <taxon>Ascomycota</taxon>
        <taxon>Pezizomycotina</taxon>
        <taxon>Eurotiomycetes</taxon>
        <taxon>Eurotiomycetidae</taxon>
        <taxon>Eurotiales</taxon>
        <taxon>Aspergillaceae</taxon>
        <taxon>Penicillium</taxon>
    </lineage>
</organism>
<evidence type="ECO:0000256" key="2">
    <source>
        <dbReference type="ARBA" id="ARBA00022552"/>
    </source>
</evidence>
<dbReference type="PANTHER" id="PTHR47093">
    <property type="entry name" value="PROTEIN JSN1-RELATED"/>
    <property type="match status" value="1"/>
</dbReference>
<dbReference type="InterPro" id="IPR000504">
    <property type="entry name" value="RRM_dom"/>
</dbReference>
<feature type="region of interest" description="Disordered" evidence="7">
    <location>
        <begin position="1"/>
        <end position="69"/>
    </location>
</feature>
<feature type="repeat" description="Pumilio" evidence="6">
    <location>
        <begin position="689"/>
        <end position="724"/>
    </location>
</feature>
<feature type="compositionally biased region" description="Low complexity" evidence="7">
    <location>
        <begin position="181"/>
        <end position="190"/>
    </location>
</feature>
<keyword evidence="5" id="KW-0694">RNA-binding</keyword>
<dbReference type="InterPro" id="IPR052645">
    <property type="entry name" value="Pumilio_domain_protein"/>
</dbReference>
<feature type="compositionally biased region" description="Low complexity" evidence="7">
    <location>
        <begin position="303"/>
        <end position="316"/>
    </location>
</feature>
<comment type="function">
    <text evidence="4">RNA-binding nucleolar protein required for pre-rRNA processing. Involved in production of 18S rRNA and assembly of small ribosomal subunit.</text>
</comment>
<reference evidence="10" key="1">
    <citation type="submission" date="2022-12" db="EMBL/GenBank/DDBJ databases">
        <authorList>
            <person name="Petersen C."/>
        </authorList>
    </citation>
    <scope>NUCLEOTIDE SEQUENCE</scope>
    <source>
        <strain evidence="10">IBT 30728</strain>
    </source>
</reference>
<feature type="region of interest" description="Disordered" evidence="7">
    <location>
        <begin position="293"/>
        <end position="316"/>
    </location>
</feature>
<dbReference type="InterPro" id="IPR011989">
    <property type="entry name" value="ARM-like"/>
</dbReference>
<feature type="repeat" description="Pumilio" evidence="6">
    <location>
        <begin position="725"/>
        <end position="761"/>
    </location>
</feature>
<dbReference type="InterPro" id="IPR033133">
    <property type="entry name" value="PUM-HD"/>
</dbReference>
<proteinExistence type="predicted"/>
<evidence type="ECO:0000256" key="4">
    <source>
        <dbReference type="ARBA" id="ARBA00024893"/>
    </source>
</evidence>
<gene>
    <name evidence="10" type="ORF">N7539_004394</name>
</gene>
<feature type="compositionally biased region" description="Polar residues" evidence="7">
    <location>
        <begin position="564"/>
        <end position="578"/>
    </location>
</feature>
<feature type="domain" description="PUM-HD" evidence="9">
    <location>
        <begin position="627"/>
        <end position="980"/>
    </location>
</feature>
<dbReference type="Gene3D" id="1.25.10.10">
    <property type="entry name" value="Leucine-rich Repeat Variant"/>
    <property type="match status" value="1"/>
</dbReference>
<feature type="compositionally biased region" description="Polar residues" evidence="7">
    <location>
        <begin position="170"/>
        <end position="180"/>
    </location>
</feature>
<comment type="caution">
    <text evidence="10">The sequence shown here is derived from an EMBL/GenBank/DDBJ whole genome shotgun (WGS) entry which is preliminary data.</text>
</comment>
<feature type="compositionally biased region" description="Basic and acidic residues" evidence="7">
    <location>
        <begin position="983"/>
        <end position="995"/>
    </location>
</feature>
<dbReference type="PROSITE" id="PS50102">
    <property type="entry name" value="RRM"/>
    <property type="match status" value="1"/>
</dbReference>
<dbReference type="PROSITE" id="PS50302">
    <property type="entry name" value="PUM"/>
    <property type="match status" value="3"/>
</dbReference>
<name>A0A9W9XDR3_9EURO</name>
<evidence type="ECO:0000256" key="5">
    <source>
        <dbReference type="PROSITE-ProRule" id="PRU00176"/>
    </source>
</evidence>
<dbReference type="FunFam" id="3.30.70.330:FF:000339">
    <property type="entry name" value="RNA binding protein Jsn1"/>
    <property type="match status" value="1"/>
</dbReference>
<dbReference type="InterPro" id="IPR035979">
    <property type="entry name" value="RBD_domain_sf"/>
</dbReference>
<accession>A0A9W9XDR3</accession>